<dbReference type="Pfam" id="PF06039">
    <property type="entry name" value="Mqo"/>
    <property type="match status" value="1"/>
</dbReference>
<gene>
    <name evidence="8 9" type="primary">mqo</name>
    <name evidence="9" type="ORF">ACFSUQ_09360</name>
</gene>
<dbReference type="InterPro" id="IPR006231">
    <property type="entry name" value="MQO"/>
</dbReference>
<dbReference type="NCBIfam" id="NF003609">
    <property type="entry name" value="PRK05257.2-5"/>
    <property type="match status" value="1"/>
</dbReference>
<dbReference type="PANTHER" id="PTHR43104">
    <property type="entry name" value="L-2-HYDROXYGLUTARATE DEHYDROGENASE, MITOCHONDRIAL"/>
    <property type="match status" value="1"/>
</dbReference>
<evidence type="ECO:0000256" key="8">
    <source>
        <dbReference type="HAMAP-Rule" id="MF_00212"/>
    </source>
</evidence>
<evidence type="ECO:0000256" key="7">
    <source>
        <dbReference type="ARBA" id="ARBA00023002"/>
    </source>
</evidence>
<dbReference type="RefSeq" id="WP_066059251.1">
    <property type="nucleotide sequence ID" value="NZ_JBHUNF010000010.1"/>
</dbReference>
<comment type="pathway">
    <text evidence="3 8">Carbohydrate metabolism; tricarboxylic acid cycle; oxaloacetate from (S)-malate (quinone route): step 1/1.</text>
</comment>
<evidence type="ECO:0000256" key="5">
    <source>
        <dbReference type="ARBA" id="ARBA00022630"/>
    </source>
</evidence>
<evidence type="ECO:0000256" key="3">
    <source>
        <dbReference type="ARBA" id="ARBA00005012"/>
    </source>
</evidence>
<dbReference type="NCBIfam" id="NF003611">
    <property type="entry name" value="PRK05257.3-2"/>
    <property type="match status" value="1"/>
</dbReference>
<reference evidence="10" key="1">
    <citation type="journal article" date="2019" name="Int. J. Syst. Evol. Microbiol.">
        <title>The Global Catalogue of Microorganisms (GCM) 10K type strain sequencing project: providing services to taxonomists for standard genome sequencing and annotation.</title>
        <authorList>
            <consortium name="The Broad Institute Genomics Platform"/>
            <consortium name="The Broad Institute Genome Sequencing Center for Infectious Disease"/>
            <person name="Wu L."/>
            <person name="Ma J."/>
        </authorList>
    </citation>
    <scope>NUCLEOTIDE SEQUENCE [LARGE SCALE GENOMIC DNA]</scope>
    <source>
        <strain evidence="10">TISTR 1511</strain>
    </source>
</reference>
<dbReference type="Gene3D" id="3.30.9.10">
    <property type="entry name" value="D-Amino Acid Oxidase, subunit A, domain 2"/>
    <property type="match status" value="1"/>
</dbReference>
<dbReference type="NCBIfam" id="TIGR01320">
    <property type="entry name" value="mal_quin_oxido"/>
    <property type="match status" value="1"/>
</dbReference>
<evidence type="ECO:0000313" key="9">
    <source>
        <dbReference type="EMBL" id="MFD2675496.1"/>
    </source>
</evidence>
<dbReference type="Gene3D" id="3.50.50.60">
    <property type="entry name" value="FAD/NAD(P)-binding domain"/>
    <property type="match status" value="1"/>
</dbReference>
<evidence type="ECO:0000256" key="2">
    <source>
        <dbReference type="ARBA" id="ARBA00001974"/>
    </source>
</evidence>
<evidence type="ECO:0000313" key="10">
    <source>
        <dbReference type="Proteomes" id="UP001597453"/>
    </source>
</evidence>
<comment type="cofactor">
    <cofactor evidence="2 8">
        <name>FAD</name>
        <dbReference type="ChEBI" id="CHEBI:57692"/>
    </cofactor>
</comment>
<keyword evidence="5 8" id="KW-0285">Flavoprotein</keyword>
<evidence type="ECO:0000256" key="6">
    <source>
        <dbReference type="ARBA" id="ARBA00022827"/>
    </source>
</evidence>
<dbReference type="Proteomes" id="UP001597453">
    <property type="component" value="Unassembled WGS sequence"/>
</dbReference>
<protein>
    <recommendedName>
        <fullName evidence="8">Probable malate:quinone oxidoreductase</fullName>
        <ecNumber evidence="8">1.1.5.4</ecNumber>
    </recommendedName>
    <alternativeName>
        <fullName evidence="8">MQO</fullName>
    </alternativeName>
    <alternativeName>
        <fullName evidence="8">Malate dehydrogenase [quinone]</fullName>
    </alternativeName>
</protein>
<comment type="catalytic activity">
    <reaction evidence="1 8">
        <text>(S)-malate + a quinone = a quinol + oxaloacetate</text>
        <dbReference type="Rhea" id="RHEA:46012"/>
        <dbReference type="ChEBI" id="CHEBI:15589"/>
        <dbReference type="ChEBI" id="CHEBI:16452"/>
        <dbReference type="ChEBI" id="CHEBI:24646"/>
        <dbReference type="ChEBI" id="CHEBI:132124"/>
        <dbReference type="EC" id="1.1.5.4"/>
    </reaction>
</comment>
<comment type="similarity">
    <text evidence="8">Belongs to the MQO family.</text>
</comment>
<keyword evidence="7 8" id="KW-0560">Oxidoreductase</keyword>
<sequence length="500" mass="54450">MGDVTNPKIYDAVLIGGGVMSATLATLLQELEPNWSIKIIERLDDVAQESSGPWNNAGTGHSALCELNYTPEKDGVIDISKAIKINEQFQVSRQFWATLVERGDLPEPTKFLNPVPHMTFVTGEENVDFLRRRYELLKAQPLFSTMEFSDDPAKIFEWAPSLMVGRDQNEKVAATYVEQGTDVDFGALTRHLVQNAIDKGAVVRLGTEVTNLRQRPDGVWQVATKVISGAEKGRKNVTHGRFVFVGAGGGALPLLQKSGIDEVKGYGGFPISGEFFRTDNPEVVEKHQAKVYAMPPVGAPPMSVPHLDTRVIDGKKSLMFGPYAGFNTRYLKQGSLADMFLSLRPGNIPTYLGVGVTNFDLVSYLVGQLAASPKKKFKALADFFPEAEMEDWRLITAGQRVQVMKKNPDGGMPLLVMGTEVVSKADGSIAGLLGASPGASVATPVMVSLLEKCFPEKKEAWAEKVKALIPAYGEELNSQPELAERIQNETAKVLGIAPIS</sequence>
<dbReference type="PANTHER" id="PTHR43104:SF2">
    <property type="entry name" value="L-2-HYDROXYGLUTARATE DEHYDROGENASE, MITOCHONDRIAL"/>
    <property type="match status" value="1"/>
</dbReference>
<evidence type="ECO:0000256" key="1">
    <source>
        <dbReference type="ARBA" id="ARBA00001139"/>
    </source>
</evidence>
<dbReference type="SUPFAM" id="SSF51905">
    <property type="entry name" value="FAD/NAD(P)-binding domain"/>
    <property type="match status" value="1"/>
</dbReference>
<keyword evidence="4 8" id="KW-0816">Tricarboxylic acid cycle</keyword>
<evidence type="ECO:0000256" key="4">
    <source>
        <dbReference type="ARBA" id="ARBA00022532"/>
    </source>
</evidence>
<dbReference type="GO" id="GO:0008924">
    <property type="term" value="F:L-malate dehydrogenase (quinone) activity"/>
    <property type="evidence" value="ECO:0007669"/>
    <property type="project" value="UniProtKB-EC"/>
</dbReference>
<comment type="caution">
    <text evidence="9">The sequence shown here is derived from an EMBL/GenBank/DDBJ whole genome shotgun (WGS) entry which is preliminary data.</text>
</comment>
<keyword evidence="6 8" id="KW-0274">FAD</keyword>
<dbReference type="NCBIfam" id="NF003605">
    <property type="entry name" value="PRK05257.1-4"/>
    <property type="match status" value="1"/>
</dbReference>
<dbReference type="NCBIfam" id="NF003606">
    <property type="entry name" value="PRK05257.2-1"/>
    <property type="match status" value="1"/>
</dbReference>
<dbReference type="EMBL" id="JBHUNF010000010">
    <property type="protein sequence ID" value="MFD2675496.1"/>
    <property type="molecule type" value="Genomic_DNA"/>
</dbReference>
<accession>A0ABW5RK86</accession>
<dbReference type="EC" id="1.1.5.4" evidence="8"/>
<organism evidence="9 10">
    <name type="scientific">Gulosibacter bifidus</name>
    <dbReference type="NCBI Taxonomy" id="272239"/>
    <lineage>
        <taxon>Bacteria</taxon>
        <taxon>Bacillati</taxon>
        <taxon>Actinomycetota</taxon>
        <taxon>Actinomycetes</taxon>
        <taxon>Micrococcales</taxon>
        <taxon>Microbacteriaceae</taxon>
        <taxon>Gulosibacter</taxon>
    </lineage>
</organism>
<dbReference type="NCBIfam" id="NF003603">
    <property type="entry name" value="PRK05257.1-1"/>
    <property type="match status" value="1"/>
</dbReference>
<dbReference type="InterPro" id="IPR036188">
    <property type="entry name" value="FAD/NAD-bd_sf"/>
</dbReference>
<keyword evidence="10" id="KW-1185">Reference proteome</keyword>
<dbReference type="NCBIfam" id="NF009875">
    <property type="entry name" value="PRK13339.1"/>
    <property type="match status" value="1"/>
</dbReference>
<name>A0ABW5RK86_9MICO</name>
<proteinExistence type="inferred from homology"/>
<dbReference type="HAMAP" id="MF_00212">
    <property type="entry name" value="MQO"/>
    <property type="match status" value="1"/>
</dbReference>